<evidence type="ECO:0008006" key="4">
    <source>
        <dbReference type="Google" id="ProtNLM"/>
    </source>
</evidence>
<feature type="transmembrane region" description="Helical" evidence="1">
    <location>
        <begin position="116"/>
        <end position="136"/>
    </location>
</feature>
<comment type="caution">
    <text evidence="2">The sequence shown here is derived from an EMBL/GenBank/DDBJ whole genome shotgun (WGS) entry which is preliminary data.</text>
</comment>
<accession>A0A1F7YHS6</accession>
<feature type="transmembrane region" description="Helical" evidence="1">
    <location>
        <begin position="82"/>
        <end position="104"/>
    </location>
</feature>
<proteinExistence type="predicted"/>
<evidence type="ECO:0000256" key="1">
    <source>
        <dbReference type="SAM" id="Phobius"/>
    </source>
</evidence>
<gene>
    <name evidence="2" type="ORF">A2628_04690</name>
</gene>
<sequence length="211" mass="24301">MLNYKFQIKRHNKPSRTSYYLLLSTLFLVAFLERTVWDLGPNVELVTTVMILASFYLGRKESFWLTFTIIATTDRLIGNSSIFLFTWSGFLLPAFLAGSVFKYLSTKYKHPATKKILDGVLLTSLGISSNIFFYLWTNFGVWLLDSWEMYTNNLRGLLLCYINGLPFLKNQMVSSLLFIPLGIVLIEAALKLAIKYKSNYANYLQILKDSH</sequence>
<dbReference type="Pfam" id="PF20221">
    <property type="entry name" value="DUF6580"/>
    <property type="match status" value="1"/>
</dbReference>
<keyword evidence="1" id="KW-1133">Transmembrane helix</keyword>
<keyword evidence="1" id="KW-0472">Membrane</keyword>
<feature type="transmembrane region" description="Helical" evidence="1">
    <location>
        <begin position="20"/>
        <end position="37"/>
    </location>
</feature>
<dbReference type="AlphaFoldDB" id="A0A1F7YHS6"/>
<name>A0A1F7YHS6_9BACT</name>
<evidence type="ECO:0000313" key="3">
    <source>
        <dbReference type="Proteomes" id="UP000179221"/>
    </source>
</evidence>
<dbReference type="InterPro" id="IPR046487">
    <property type="entry name" value="DUF6580"/>
</dbReference>
<protein>
    <recommendedName>
        <fullName evidence="4">ECF transporter S component</fullName>
    </recommendedName>
</protein>
<evidence type="ECO:0000313" key="2">
    <source>
        <dbReference type="EMBL" id="OGM26822.1"/>
    </source>
</evidence>
<organism evidence="2 3">
    <name type="scientific">Candidatus Woesebacteria bacterium RIFCSPHIGHO2_01_FULL_40_22</name>
    <dbReference type="NCBI Taxonomy" id="1802499"/>
    <lineage>
        <taxon>Bacteria</taxon>
        <taxon>Candidatus Woeseibacteriota</taxon>
    </lineage>
</organism>
<feature type="transmembrane region" description="Helical" evidence="1">
    <location>
        <begin position="173"/>
        <end position="194"/>
    </location>
</feature>
<dbReference type="EMBL" id="MGGL01000009">
    <property type="protein sequence ID" value="OGM26822.1"/>
    <property type="molecule type" value="Genomic_DNA"/>
</dbReference>
<keyword evidence="1" id="KW-0812">Transmembrane</keyword>
<dbReference type="Proteomes" id="UP000179221">
    <property type="component" value="Unassembled WGS sequence"/>
</dbReference>
<reference evidence="2 3" key="1">
    <citation type="journal article" date="2016" name="Nat. Commun.">
        <title>Thousands of microbial genomes shed light on interconnected biogeochemical processes in an aquifer system.</title>
        <authorList>
            <person name="Anantharaman K."/>
            <person name="Brown C.T."/>
            <person name="Hug L.A."/>
            <person name="Sharon I."/>
            <person name="Castelle C.J."/>
            <person name="Probst A.J."/>
            <person name="Thomas B.C."/>
            <person name="Singh A."/>
            <person name="Wilkins M.J."/>
            <person name="Karaoz U."/>
            <person name="Brodie E.L."/>
            <person name="Williams K.H."/>
            <person name="Hubbard S.S."/>
            <person name="Banfield J.F."/>
        </authorList>
    </citation>
    <scope>NUCLEOTIDE SEQUENCE [LARGE SCALE GENOMIC DNA]</scope>
</reference>